<feature type="transmembrane region" description="Helical" evidence="2">
    <location>
        <begin position="47"/>
        <end position="66"/>
    </location>
</feature>
<reference evidence="3 4" key="1">
    <citation type="submission" date="2014-07" db="EMBL/GenBank/DDBJ databases">
        <title>Tepidicaulis marinum gen. nov., sp. nov., a novel marine bacterium denitrifying nitrate to nitrous oxide strictly under microaerobic conditions.</title>
        <authorList>
            <person name="Takeuchi M."/>
            <person name="Yamagishi T."/>
            <person name="Kamagata Y."/>
            <person name="Oshima K."/>
            <person name="Hattori M."/>
            <person name="Katayama T."/>
            <person name="Hanada S."/>
            <person name="Tamaki H."/>
            <person name="Marumo K."/>
            <person name="Maeda H."/>
            <person name="Nedachi M."/>
            <person name="Iwasaki W."/>
            <person name="Suwa Y."/>
            <person name="Sakata S."/>
        </authorList>
    </citation>
    <scope>NUCLEOTIDE SEQUENCE [LARGE SCALE GENOMIC DNA]</scope>
    <source>
        <strain evidence="3 4">MA2</strain>
    </source>
</reference>
<organism evidence="3 4">
    <name type="scientific">Tepidicaulis marinus</name>
    <dbReference type="NCBI Taxonomy" id="1333998"/>
    <lineage>
        <taxon>Bacteria</taxon>
        <taxon>Pseudomonadati</taxon>
        <taxon>Pseudomonadota</taxon>
        <taxon>Alphaproteobacteria</taxon>
        <taxon>Hyphomicrobiales</taxon>
        <taxon>Parvibaculaceae</taxon>
        <taxon>Tepidicaulis</taxon>
    </lineage>
</organism>
<dbReference type="InterPro" id="IPR024399">
    <property type="entry name" value="DUF2628"/>
</dbReference>
<dbReference type="AlphaFoldDB" id="A0A081B6Q8"/>
<evidence type="ECO:0000313" key="4">
    <source>
        <dbReference type="Proteomes" id="UP000028702"/>
    </source>
</evidence>
<dbReference type="STRING" id="1333998.M2A_0225"/>
<keyword evidence="4" id="KW-1185">Reference proteome</keyword>
<sequence>MKFYTVHLNDAETRETRQIVFVKEGMAWPALAVPLLWLLYHRLWFEAAGYFGLSLLLTAGLVYLGYGETPIMIASFALQLLVAAEGNELRRLALARKGARFAAIVHGGSEEEAEERFFRDYEGALPAPRPAPAWGLPLKGGVWPAAHERADAKSQAQGTPRSPHGREQGGGNDVLGVFPEPSGWGR</sequence>
<evidence type="ECO:0000256" key="1">
    <source>
        <dbReference type="SAM" id="MobiDB-lite"/>
    </source>
</evidence>
<gene>
    <name evidence="3" type="ORF">M2A_0225</name>
</gene>
<dbReference type="RefSeq" id="WP_052379105.1">
    <property type="nucleotide sequence ID" value="NZ_BBIO01000001.1"/>
</dbReference>
<dbReference type="EMBL" id="BBIO01000001">
    <property type="protein sequence ID" value="GAK43726.1"/>
    <property type="molecule type" value="Genomic_DNA"/>
</dbReference>
<feature type="transmembrane region" description="Helical" evidence="2">
    <location>
        <begin position="21"/>
        <end position="41"/>
    </location>
</feature>
<comment type="caution">
    <text evidence="3">The sequence shown here is derived from an EMBL/GenBank/DDBJ whole genome shotgun (WGS) entry which is preliminary data.</text>
</comment>
<evidence type="ECO:0000313" key="3">
    <source>
        <dbReference type="EMBL" id="GAK43726.1"/>
    </source>
</evidence>
<proteinExistence type="predicted"/>
<protein>
    <submittedName>
        <fullName evidence="3">Conserved protein</fullName>
    </submittedName>
</protein>
<name>A0A081B6Q8_9HYPH</name>
<evidence type="ECO:0000256" key="2">
    <source>
        <dbReference type="SAM" id="Phobius"/>
    </source>
</evidence>
<keyword evidence="2" id="KW-1133">Transmembrane helix</keyword>
<keyword evidence="2" id="KW-0812">Transmembrane</keyword>
<dbReference type="Pfam" id="PF10947">
    <property type="entry name" value="DUF2628"/>
    <property type="match status" value="1"/>
</dbReference>
<feature type="region of interest" description="Disordered" evidence="1">
    <location>
        <begin position="147"/>
        <end position="186"/>
    </location>
</feature>
<dbReference type="Proteomes" id="UP000028702">
    <property type="component" value="Unassembled WGS sequence"/>
</dbReference>
<accession>A0A081B6Q8</accession>
<keyword evidence="2" id="KW-0472">Membrane</keyword>
<dbReference type="eggNOG" id="ENOG50331PK">
    <property type="taxonomic scope" value="Bacteria"/>
</dbReference>